<evidence type="ECO:0000256" key="15">
    <source>
        <dbReference type="SAM" id="Phobius"/>
    </source>
</evidence>
<sequence>MKRSDWESLNGHKGGVIWFTGLSGSGKTTLSQVAERELFQRGIRSIVIDGDQLRQGLNRDLGYTDHDRKENMRRAAEIAAMFLNAGFVVLVTMISPSVAVRGMIRQRFHSEEYSEIYVKCSLETCERRDPKGLYKKARAGEILDFTGIDSIYEPPLQAELTIDTEHNSMEKCALKLVEFVIQRHNNLGIKESTIINNDYQI</sequence>
<dbReference type="GO" id="GO:0070814">
    <property type="term" value="P:hydrogen sulfide biosynthetic process"/>
    <property type="evidence" value="ECO:0007669"/>
    <property type="project" value="UniProtKB-UniRule"/>
</dbReference>
<comment type="pathway">
    <text evidence="3 13 14">Sulfur metabolism; hydrogen sulfide biosynthesis; sulfite from sulfate: step 2/3.</text>
</comment>
<accession>A0A368W6E4</accession>
<dbReference type="Gene3D" id="3.40.50.300">
    <property type="entry name" value="P-loop containing nucleotide triphosphate hydrolases"/>
    <property type="match status" value="1"/>
</dbReference>
<dbReference type="HAMAP" id="MF_00065">
    <property type="entry name" value="Adenylyl_sulf_kinase"/>
    <property type="match status" value="1"/>
</dbReference>
<dbReference type="GO" id="GO:0005524">
    <property type="term" value="F:ATP binding"/>
    <property type="evidence" value="ECO:0007669"/>
    <property type="project" value="UniProtKB-UniRule"/>
</dbReference>
<evidence type="ECO:0000313" key="18">
    <source>
        <dbReference type="Proteomes" id="UP000252415"/>
    </source>
</evidence>
<evidence type="ECO:0000256" key="6">
    <source>
        <dbReference type="ARBA" id="ARBA00022679"/>
    </source>
</evidence>
<feature type="transmembrane region" description="Helical" evidence="15">
    <location>
        <begin position="78"/>
        <end position="99"/>
    </location>
</feature>
<dbReference type="InterPro" id="IPR027417">
    <property type="entry name" value="P-loop_NTPase"/>
</dbReference>
<dbReference type="GO" id="GO:0004020">
    <property type="term" value="F:adenylylsulfate kinase activity"/>
    <property type="evidence" value="ECO:0007669"/>
    <property type="project" value="UniProtKB-UniRule"/>
</dbReference>
<keyword evidence="7 13" id="KW-0547">Nucleotide-binding</keyword>
<dbReference type="GO" id="GO:0000103">
    <property type="term" value="P:sulfate assimilation"/>
    <property type="evidence" value="ECO:0007669"/>
    <property type="project" value="UniProtKB-UniRule"/>
</dbReference>
<evidence type="ECO:0000256" key="10">
    <source>
        <dbReference type="ARBA" id="ARBA00029724"/>
    </source>
</evidence>
<keyword evidence="15" id="KW-1133">Transmembrane helix</keyword>
<feature type="active site" description="Phosphoserine intermediate" evidence="13">
    <location>
        <position position="95"/>
    </location>
</feature>
<dbReference type="SUPFAM" id="SSF52540">
    <property type="entry name" value="P-loop containing nucleoside triphosphate hydrolases"/>
    <property type="match status" value="1"/>
</dbReference>
<reference evidence="17 18" key="1">
    <citation type="submission" date="2018-07" db="EMBL/GenBank/DDBJ databases">
        <title>Genomic Encyclopedia of Type Strains, Phase III (KMG-III): the genomes of soil and plant-associated and newly described type strains.</title>
        <authorList>
            <person name="Whitman W."/>
        </authorList>
    </citation>
    <scope>NUCLEOTIDE SEQUENCE [LARGE SCALE GENOMIC DNA]</scope>
    <source>
        <strain evidence="17 18">CECT 7506</strain>
    </source>
</reference>
<keyword evidence="18" id="KW-1185">Reference proteome</keyword>
<evidence type="ECO:0000256" key="13">
    <source>
        <dbReference type="HAMAP-Rule" id="MF_00065"/>
    </source>
</evidence>
<comment type="function">
    <text evidence="2 13 14">Catalyzes the synthesis of activated sulfate.</text>
</comment>
<comment type="catalytic activity">
    <reaction evidence="1 13 14">
        <text>adenosine 5'-phosphosulfate + ATP = 3'-phosphoadenylyl sulfate + ADP + H(+)</text>
        <dbReference type="Rhea" id="RHEA:24152"/>
        <dbReference type="ChEBI" id="CHEBI:15378"/>
        <dbReference type="ChEBI" id="CHEBI:30616"/>
        <dbReference type="ChEBI" id="CHEBI:58243"/>
        <dbReference type="ChEBI" id="CHEBI:58339"/>
        <dbReference type="ChEBI" id="CHEBI:456216"/>
        <dbReference type="EC" id="2.7.1.25"/>
    </reaction>
</comment>
<evidence type="ECO:0000313" key="17">
    <source>
        <dbReference type="EMBL" id="RCW50912.1"/>
    </source>
</evidence>
<gene>
    <name evidence="13" type="primary">cysC</name>
    <name evidence="17" type="ORF">DFP97_102104</name>
</gene>
<evidence type="ECO:0000256" key="2">
    <source>
        <dbReference type="ARBA" id="ARBA00002632"/>
    </source>
</evidence>
<dbReference type="RefSeq" id="WP_245975866.1">
    <property type="nucleotide sequence ID" value="NZ_QPJD01000002.1"/>
</dbReference>
<evidence type="ECO:0000256" key="4">
    <source>
        <dbReference type="ARBA" id="ARBA00007008"/>
    </source>
</evidence>
<feature type="domain" description="APS kinase" evidence="16">
    <location>
        <begin position="14"/>
        <end position="163"/>
    </location>
</feature>
<evidence type="ECO:0000256" key="5">
    <source>
        <dbReference type="ARBA" id="ARBA00012121"/>
    </source>
</evidence>
<dbReference type="Pfam" id="PF01583">
    <property type="entry name" value="APS_kinase"/>
    <property type="match status" value="1"/>
</dbReference>
<dbReference type="PANTHER" id="PTHR11055:SF1">
    <property type="entry name" value="PAPS SYNTHETASE, ISOFORM D"/>
    <property type="match status" value="1"/>
</dbReference>
<dbReference type="InterPro" id="IPR002891">
    <property type="entry name" value="APS"/>
</dbReference>
<dbReference type="PANTHER" id="PTHR11055">
    <property type="entry name" value="BIFUNCTIONAL 3'-PHOSPHOADENOSINE 5'-PHOSPHOSULFATE SYNTHASE"/>
    <property type="match status" value="1"/>
</dbReference>
<keyword evidence="13" id="KW-0597">Phosphoprotein</keyword>
<organism evidence="17 18">
    <name type="scientific">Paenibacillus prosopidis</name>
    <dbReference type="NCBI Taxonomy" id="630520"/>
    <lineage>
        <taxon>Bacteria</taxon>
        <taxon>Bacillati</taxon>
        <taxon>Bacillota</taxon>
        <taxon>Bacilli</taxon>
        <taxon>Bacillales</taxon>
        <taxon>Paenibacillaceae</taxon>
        <taxon>Paenibacillus</taxon>
    </lineage>
</organism>
<keyword evidence="15" id="KW-0472">Membrane</keyword>
<dbReference type="NCBIfam" id="NF003013">
    <property type="entry name" value="PRK03846.1"/>
    <property type="match status" value="1"/>
</dbReference>
<dbReference type="EMBL" id="QPJD01000002">
    <property type="protein sequence ID" value="RCW50912.1"/>
    <property type="molecule type" value="Genomic_DNA"/>
</dbReference>
<keyword evidence="15" id="KW-0812">Transmembrane</keyword>
<comment type="similarity">
    <text evidence="4 13 14">Belongs to the APS kinase family.</text>
</comment>
<evidence type="ECO:0000256" key="8">
    <source>
        <dbReference type="ARBA" id="ARBA00022777"/>
    </source>
</evidence>
<dbReference type="EC" id="2.7.1.25" evidence="5 13"/>
<dbReference type="AlphaFoldDB" id="A0A368W6E4"/>
<evidence type="ECO:0000256" key="3">
    <source>
        <dbReference type="ARBA" id="ARBA00004806"/>
    </source>
</evidence>
<dbReference type="InterPro" id="IPR059117">
    <property type="entry name" value="APS_kinase_dom"/>
</dbReference>
<feature type="binding site" evidence="13">
    <location>
        <begin position="21"/>
        <end position="28"/>
    </location>
    <ligand>
        <name>ATP</name>
        <dbReference type="ChEBI" id="CHEBI:30616"/>
    </ligand>
</feature>
<evidence type="ECO:0000256" key="1">
    <source>
        <dbReference type="ARBA" id="ARBA00001823"/>
    </source>
</evidence>
<keyword evidence="8 13" id="KW-0418">Kinase</keyword>
<evidence type="ECO:0000256" key="9">
    <source>
        <dbReference type="ARBA" id="ARBA00022840"/>
    </source>
</evidence>
<protein>
    <recommendedName>
        <fullName evidence="5 13">Adenylyl-sulfate kinase</fullName>
        <ecNumber evidence="5 13">2.7.1.25</ecNumber>
    </recommendedName>
    <alternativeName>
        <fullName evidence="11 13">APS kinase</fullName>
    </alternativeName>
    <alternativeName>
        <fullName evidence="12 13">ATP adenosine-5'-phosphosulfate 3'-phosphotransferase</fullName>
    </alternativeName>
    <alternativeName>
        <fullName evidence="10 13">Adenosine-5'-phosphosulfate kinase</fullName>
    </alternativeName>
</protein>
<keyword evidence="6 13" id="KW-0808">Transferase</keyword>
<proteinExistence type="inferred from homology"/>
<dbReference type="CDD" id="cd02027">
    <property type="entry name" value="APSK"/>
    <property type="match status" value="1"/>
</dbReference>
<dbReference type="Proteomes" id="UP000252415">
    <property type="component" value="Unassembled WGS sequence"/>
</dbReference>
<evidence type="ECO:0000256" key="12">
    <source>
        <dbReference type="ARBA" id="ARBA00031464"/>
    </source>
</evidence>
<dbReference type="UniPathway" id="UPA00140">
    <property type="reaction ID" value="UER00205"/>
</dbReference>
<name>A0A368W6E4_9BACL</name>
<comment type="caution">
    <text evidence="17">The sequence shown here is derived from an EMBL/GenBank/DDBJ whole genome shotgun (WGS) entry which is preliminary data.</text>
</comment>
<evidence type="ECO:0000256" key="11">
    <source>
        <dbReference type="ARBA" id="ARBA00031393"/>
    </source>
</evidence>
<dbReference type="NCBIfam" id="TIGR00455">
    <property type="entry name" value="apsK"/>
    <property type="match status" value="1"/>
</dbReference>
<evidence type="ECO:0000256" key="14">
    <source>
        <dbReference type="RuleBase" id="RU004347"/>
    </source>
</evidence>
<evidence type="ECO:0000259" key="16">
    <source>
        <dbReference type="Pfam" id="PF01583"/>
    </source>
</evidence>
<keyword evidence="9 13" id="KW-0067">ATP-binding</keyword>
<evidence type="ECO:0000256" key="7">
    <source>
        <dbReference type="ARBA" id="ARBA00022741"/>
    </source>
</evidence>